<dbReference type="EMBL" id="KP899713">
    <property type="protein sequence ID" value="AKP94583.1"/>
    <property type="molecule type" value="Genomic_DNA"/>
</dbReference>
<organism evidence="1">
    <name type="scientific">Teleaulax amphioxeia</name>
    <dbReference type="NCBI Taxonomy" id="77931"/>
    <lineage>
        <taxon>Eukaryota</taxon>
        <taxon>Cryptophyceae</taxon>
        <taxon>Pyrenomonadales</taxon>
        <taxon>Geminigeraceae</taxon>
        <taxon>Teleaulax</taxon>
    </lineage>
</organism>
<reference evidence="1" key="1">
    <citation type="journal article" date="2015" name="PLoS ONE">
        <title>The Plastid Genome of the Cryptomonad Teleaulax amphioxeia.</title>
        <authorList>
            <person name="Kim J.I."/>
            <person name="Yoon H.S."/>
            <person name="Yi G."/>
            <person name="Kim H.S."/>
            <person name="Yih W."/>
            <person name="Shin W."/>
        </authorList>
    </citation>
    <scope>NUCLEOTIDE SEQUENCE</scope>
    <source>
        <strain evidence="1">HACCP-CR01</strain>
    </source>
</reference>
<proteinExistence type="predicted"/>
<sequence>MDIFTGQGHKSGTLIRVIKVIVLYLILINSSNYSARKNHNLNSNFNQLPQENMNIHCSLINNLDEKVLLDLSKNDLLSLLNKDSIISISIDLEGKIIGYRPSTSRIPSYWSAEVIKKVLTKNNLFSLSFKNNQIVSFKLSCLS</sequence>
<gene>
    <name evidence="1" type="primary">orf142</name>
    <name evidence="1" type="ORF">TampPt_p013</name>
</gene>
<evidence type="ECO:0000313" key="1">
    <source>
        <dbReference type="EMBL" id="AKP94583.1"/>
    </source>
</evidence>
<dbReference type="AlphaFoldDB" id="A0A0H4SNY7"/>
<name>A0A0H4SNY7_9CRYP</name>
<keyword evidence="1" id="KW-0934">Plastid</keyword>
<geneLocation type="plastid" evidence="1"/>
<protein>
    <submittedName>
        <fullName evidence="1">Uncharacterized protein</fullName>
    </submittedName>
</protein>
<dbReference type="RefSeq" id="YP_009159165.1">
    <property type="nucleotide sequence ID" value="NC_027589.1"/>
</dbReference>
<dbReference type="GeneID" id="25077690"/>
<accession>A0A0H4SNY7</accession>